<comment type="caution">
    <text evidence="1">The sequence shown here is derived from an EMBL/GenBank/DDBJ whole genome shotgun (WGS) entry which is preliminary data.</text>
</comment>
<evidence type="ECO:0000313" key="2">
    <source>
        <dbReference type="Proteomes" id="UP000194860"/>
    </source>
</evidence>
<gene>
    <name evidence="1" type="ORF">BK732_13670</name>
</gene>
<evidence type="ECO:0000313" key="1">
    <source>
        <dbReference type="EMBL" id="OTY16910.1"/>
    </source>
</evidence>
<dbReference type="Proteomes" id="UP000194860">
    <property type="component" value="Unassembled WGS sequence"/>
</dbReference>
<protein>
    <submittedName>
        <fullName evidence="1">Uncharacterized protein</fullName>
    </submittedName>
</protein>
<sequence>MTPYYNKNGSKDNKLGFNYNKNGFKGNKFGCLTLTKMVLKVTNLVLIITKMVLKVTNLVA</sequence>
<proteinExistence type="predicted"/>
<reference evidence="1 2" key="1">
    <citation type="submission" date="2016-10" db="EMBL/GenBank/DDBJ databases">
        <title>Comparative genomics of Bacillus thuringiensis reveals a path to pathogens against multiple invertebrate hosts.</title>
        <authorList>
            <person name="Zheng J."/>
            <person name="Gao Q."/>
            <person name="Liu H."/>
            <person name="Peng D."/>
            <person name="Ruan L."/>
            <person name="Sun M."/>
        </authorList>
    </citation>
    <scope>NUCLEOTIDE SEQUENCE [LARGE SCALE GENOMIC DNA]</scope>
    <source>
        <strain evidence="1">BGSC 4BM1</strain>
    </source>
</reference>
<organism evidence="1 2">
    <name type="scientific">Bacillus thuringiensis serovar navarrensis</name>
    <dbReference type="NCBI Taxonomy" id="339658"/>
    <lineage>
        <taxon>Bacteria</taxon>
        <taxon>Bacillati</taxon>
        <taxon>Bacillota</taxon>
        <taxon>Bacilli</taxon>
        <taxon>Bacillales</taxon>
        <taxon>Bacillaceae</taxon>
        <taxon>Bacillus</taxon>
        <taxon>Bacillus cereus group</taxon>
    </lineage>
</organism>
<name>A0A243AEI1_BACTU</name>
<dbReference type="EMBL" id="NFDG01000116">
    <property type="protein sequence ID" value="OTY16910.1"/>
    <property type="molecule type" value="Genomic_DNA"/>
</dbReference>
<dbReference type="AlphaFoldDB" id="A0A243AEI1"/>
<accession>A0A243AEI1</accession>